<accession>A0ABR6YA30</accession>
<comment type="caution">
    <text evidence="1">The sequence shown here is derived from an EMBL/GenBank/DDBJ whole genome shotgun (WGS) entry which is preliminary data.</text>
</comment>
<protein>
    <submittedName>
        <fullName evidence="1">Long-chain fatty aldehyde decarbonylase</fullName>
    </submittedName>
</protein>
<proteinExistence type="predicted"/>
<dbReference type="Gene3D" id="1.10.620.20">
    <property type="entry name" value="Ribonucleotide Reductase, subunit A"/>
    <property type="match status" value="1"/>
</dbReference>
<dbReference type="RefSeq" id="WP_186941483.1">
    <property type="nucleotide sequence ID" value="NZ_JACOGA010000006.1"/>
</dbReference>
<evidence type="ECO:0000313" key="1">
    <source>
        <dbReference type="EMBL" id="MBC3873443.1"/>
    </source>
</evidence>
<sequence>MNDAVTVAAPLEQLIDQVPQAQNKFVAEDWDPSRFDIQHWLGRAPWRTLKDTEYGIGKDPAPTHFAVIDDKLVNQIYKLDIATFLTAERVSYTGIAKLMQHAPDEASQIFLATQAVDEARHYEVFCQRLAQFGVSPEDRDQMMEDMTTKELRAFYDLIKEQVDRGDFAAAMMAHNIILEGMAYPIYRYESAYWSVFDPSLTQLIRGAFADEVHHVRYGEAIIQRYSKLGDDSRNTMQRLAREFHSLMTSVFESSIRHYIHLYQLVADQYMDVIGDIDIFPGKKMRDVSETDQVHILLGQIQDEHAQRMQRIGL</sequence>
<dbReference type="SUPFAM" id="SSF47240">
    <property type="entry name" value="Ferritin-like"/>
    <property type="match status" value="1"/>
</dbReference>
<name>A0ABR6YA30_9BURK</name>
<dbReference type="InterPro" id="IPR007814">
    <property type="entry name" value="PaaA_PaaC"/>
</dbReference>
<keyword evidence="2" id="KW-1185">Reference proteome</keyword>
<dbReference type="InterPro" id="IPR012348">
    <property type="entry name" value="RNR-like"/>
</dbReference>
<dbReference type="Pfam" id="PF05138">
    <property type="entry name" value="PaaA_PaaC"/>
    <property type="match status" value="1"/>
</dbReference>
<reference evidence="1 2" key="1">
    <citation type="submission" date="2020-08" db="EMBL/GenBank/DDBJ databases">
        <title>Novel species isolated from subtropical streams in China.</title>
        <authorList>
            <person name="Lu H."/>
        </authorList>
    </citation>
    <scope>NUCLEOTIDE SEQUENCE [LARGE SCALE GENOMIC DNA]</scope>
    <source>
        <strain evidence="1 2">LX15W</strain>
    </source>
</reference>
<dbReference type="InterPro" id="IPR009078">
    <property type="entry name" value="Ferritin-like_SF"/>
</dbReference>
<organism evidence="1 2">
    <name type="scientific">Undibacterium flavidum</name>
    <dbReference type="NCBI Taxonomy" id="2762297"/>
    <lineage>
        <taxon>Bacteria</taxon>
        <taxon>Pseudomonadati</taxon>
        <taxon>Pseudomonadota</taxon>
        <taxon>Betaproteobacteria</taxon>
        <taxon>Burkholderiales</taxon>
        <taxon>Oxalobacteraceae</taxon>
        <taxon>Undibacterium</taxon>
    </lineage>
</organism>
<dbReference type="Proteomes" id="UP000624279">
    <property type="component" value="Unassembled WGS sequence"/>
</dbReference>
<dbReference type="CDD" id="cd00657">
    <property type="entry name" value="Ferritin_like"/>
    <property type="match status" value="1"/>
</dbReference>
<gene>
    <name evidence="1" type="ORF">H8K55_07590</name>
</gene>
<evidence type="ECO:0000313" key="2">
    <source>
        <dbReference type="Proteomes" id="UP000624279"/>
    </source>
</evidence>
<dbReference type="EMBL" id="JACOGA010000006">
    <property type="protein sequence ID" value="MBC3873443.1"/>
    <property type="molecule type" value="Genomic_DNA"/>
</dbReference>